<dbReference type="AlphaFoldDB" id="A0A9N8HP48"/>
<comment type="caution">
    <text evidence="2">The sequence shown here is derived from an EMBL/GenBank/DDBJ whole genome shotgun (WGS) entry which is preliminary data.</text>
</comment>
<name>A0A9N8HP48_9STRA</name>
<feature type="region of interest" description="Disordered" evidence="1">
    <location>
        <begin position="194"/>
        <end position="429"/>
    </location>
</feature>
<feature type="compositionally biased region" description="Low complexity" evidence="1">
    <location>
        <begin position="249"/>
        <end position="261"/>
    </location>
</feature>
<keyword evidence="3" id="KW-1185">Reference proteome</keyword>
<protein>
    <submittedName>
        <fullName evidence="2">Uncharacterized protein</fullName>
    </submittedName>
</protein>
<gene>
    <name evidence="2" type="ORF">SEMRO_1053_G235900.1</name>
</gene>
<evidence type="ECO:0000256" key="1">
    <source>
        <dbReference type="SAM" id="MobiDB-lite"/>
    </source>
</evidence>
<evidence type="ECO:0000313" key="2">
    <source>
        <dbReference type="EMBL" id="CAB9519867.1"/>
    </source>
</evidence>
<dbReference type="Proteomes" id="UP001153069">
    <property type="component" value="Unassembled WGS sequence"/>
</dbReference>
<accession>A0A9N8HP48</accession>
<proteinExistence type="predicted"/>
<reference evidence="2" key="1">
    <citation type="submission" date="2020-06" db="EMBL/GenBank/DDBJ databases">
        <authorList>
            <consortium name="Plant Systems Biology data submission"/>
        </authorList>
    </citation>
    <scope>NUCLEOTIDE SEQUENCE</scope>
    <source>
        <strain evidence="2">D6</strain>
    </source>
</reference>
<feature type="region of interest" description="Disordered" evidence="1">
    <location>
        <begin position="446"/>
        <end position="536"/>
    </location>
</feature>
<feature type="compositionally biased region" description="Polar residues" evidence="1">
    <location>
        <begin position="393"/>
        <end position="406"/>
    </location>
</feature>
<organism evidence="2 3">
    <name type="scientific">Seminavis robusta</name>
    <dbReference type="NCBI Taxonomy" id="568900"/>
    <lineage>
        <taxon>Eukaryota</taxon>
        <taxon>Sar</taxon>
        <taxon>Stramenopiles</taxon>
        <taxon>Ochrophyta</taxon>
        <taxon>Bacillariophyta</taxon>
        <taxon>Bacillariophyceae</taxon>
        <taxon>Bacillariophycidae</taxon>
        <taxon>Naviculales</taxon>
        <taxon>Naviculaceae</taxon>
        <taxon>Seminavis</taxon>
    </lineage>
</organism>
<feature type="compositionally biased region" description="Polar residues" evidence="1">
    <location>
        <begin position="498"/>
        <end position="534"/>
    </location>
</feature>
<dbReference type="EMBL" id="CAICTM010001051">
    <property type="protein sequence ID" value="CAB9519867.1"/>
    <property type="molecule type" value="Genomic_DNA"/>
</dbReference>
<sequence length="557" mass="54767">MFSATQTYRQLEQIPTANFLEVFGASLSYNLDNVLNGNGPVNASEFIITTNVTSSARIVGALTRPVNPGGTVDRNGVVGVVGEEDIEAAMVVVEENGGTIVAAFVTNDLNDVGDCFNTESELAGTGFCQSVVESSASVGADAETVLGCVQDPTSSLQCQSILPTLLEAPEKSGQDDRPPGDESINEAFKDSANDELDISGEGPADVDGSDNAGPDVSSEESSPDSTSGVEEESTPVGASEPNDSQMDTDQGASQDGSSAASPGTGNSSNPVDADPVGELAARETGPSDAFQPEAPAETSADATPFQPGVAPGGVPSVSATSPAGAPITASIPSAPVTSPAGAPINGNAPSAAATSPATAPLVGSPASLSAGTPVGVEGSNPANVPTIQAVPSVGSSTGRTEPTADSNVPAPPNVDLPPAVPGLPTSLTLGTVPAALSAPSPLIANSALPSSPDAGGVTPSEPSSPSIHAPVPSAIGGGESPPSGVSPTALSPVGSPALENNPTANGPTINSSPSVPATPQSNPTQSSLGSSTAETPLPLTEATMFYCQDFTATTGFH</sequence>
<evidence type="ECO:0000313" key="3">
    <source>
        <dbReference type="Proteomes" id="UP001153069"/>
    </source>
</evidence>
<feature type="compositionally biased region" description="Pro residues" evidence="1">
    <location>
        <begin position="409"/>
        <end position="421"/>
    </location>
</feature>
<feature type="compositionally biased region" description="Low complexity" evidence="1">
    <location>
        <begin position="348"/>
        <end position="360"/>
    </location>
</feature>